<keyword evidence="6" id="KW-0677">Repeat</keyword>
<dbReference type="InterPro" id="IPR041175">
    <property type="entry name" value="VLRF1/Vms1"/>
</dbReference>
<proteinExistence type="inferred from homology"/>
<evidence type="ECO:0000256" key="9">
    <source>
        <dbReference type="ARBA" id="ARBA00022801"/>
    </source>
</evidence>
<name>A0A553PFA4_TIGCA</name>
<evidence type="ECO:0000313" key="18">
    <source>
        <dbReference type="Proteomes" id="UP000318571"/>
    </source>
</evidence>
<feature type="compositionally biased region" description="Basic and acidic residues" evidence="15">
    <location>
        <begin position="180"/>
        <end position="198"/>
    </location>
</feature>
<dbReference type="PANTHER" id="PTHR16036">
    <property type="entry name" value="ANKYRIN REPEAT AND ZINC FINGER DOMAIN-CONTAINING PROTEIN 1"/>
    <property type="match status" value="1"/>
</dbReference>
<evidence type="ECO:0000259" key="16">
    <source>
        <dbReference type="PROSITE" id="PS52044"/>
    </source>
</evidence>
<keyword evidence="9 14" id="KW-0378">Hydrolase</keyword>
<feature type="domain" description="VLRF1" evidence="16">
    <location>
        <begin position="259"/>
        <end position="403"/>
    </location>
</feature>
<feature type="compositionally biased region" description="Acidic residues" evidence="15">
    <location>
        <begin position="169"/>
        <end position="179"/>
    </location>
</feature>
<protein>
    <recommendedName>
        <fullName evidence="16">VLRF1 domain-containing protein</fullName>
    </recommendedName>
</protein>
<dbReference type="InterPro" id="IPR036770">
    <property type="entry name" value="Ankyrin_rpt-contain_sf"/>
</dbReference>
<dbReference type="AlphaFoldDB" id="A0A553PFA4"/>
<dbReference type="OrthoDB" id="429841at2759"/>
<evidence type="ECO:0000256" key="6">
    <source>
        <dbReference type="ARBA" id="ARBA00022737"/>
    </source>
</evidence>
<dbReference type="InterPro" id="IPR002110">
    <property type="entry name" value="Ankyrin_rpt"/>
</dbReference>
<dbReference type="STRING" id="6832.A0A553PFA4"/>
<keyword evidence="4 14" id="KW-0540">Nuclease</keyword>
<evidence type="ECO:0000256" key="14">
    <source>
        <dbReference type="PROSITE-ProRule" id="PRU01389"/>
    </source>
</evidence>
<dbReference type="InterPro" id="IPR041540">
    <property type="entry name" value="VATC"/>
</dbReference>
<feature type="compositionally biased region" description="Basic residues" evidence="15">
    <location>
        <begin position="429"/>
        <end position="445"/>
    </location>
</feature>
<evidence type="ECO:0000256" key="2">
    <source>
        <dbReference type="ARBA" id="ARBA00009262"/>
    </source>
</evidence>
<feature type="compositionally biased region" description="Basic and acidic residues" evidence="15">
    <location>
        <begin position="656"/>
        <end position="670"/>
    </location>
</feature>
<reference evidence="17 18" key="1">
    <citation type="journal article" date="2018" name="Nat. Ecol. Evol.">
        <title>Genomic signatures of mitonuclear coevolution across populations of Tigriopus californicus.</title>
        <authorList>
            <person name="Barreto F.S."/>
            <person name="Watson E.T."/>
            <person name="Lima T.G."/>
            <person name="Willett C.S."/>
            <person name="Edmands S."/>
            <person name="Li W."/>
            <person name="Burton R.S."/>
        </authorList>
    </citation>
    <scope>NUCLEOTIDE SEQUENCE [LARGE SCALE GENOMIC DNA]</scope>
    <source>
        <strain evidence="17 18">San Diego</strain>
    </source>
</reference>
<evidence type="ECO:0000256" key="8">
    <source>
        <dbReference type="ARBA" id="ARBA00022771"/>
    </source>
</evidence>
<keyword evidence="11 13" id="KW-0040">ANK repeat</keyword>
<evidence type="ECO:0000256" key="7">
    <source>
        <dbReference type="ARBA" id="ARBA00022759"/>
    </source>
</evidence>
<comment type="domain">
    <text evidence="14">The VLRF1 domain mediates binding to the 60S ribosomal subunit.</text>
</comment>
<dbReference type="SMART" id="SM00248">
    <property type="entry name" value="ANK"/>
    <property type="match status" value="2"/>
</dbReference>
<evidence type="ECO:0000313" key="17">
    <source>
        <dbReference type="EMBL" id="TRY76362.1"/>
    </source>
</evidence>
<feature type="repeat" description="ANK" evidence="13">
    <location>
        <begin position="564"/>
        <end position="596"/>
    </location>
</feature>
<dbReference type="Pfam" id="PF18716">
    <property type="entry name" value="VATC"/>
    <property type="match status" value="1"/>
</dbReference>
<organism evidence="17 18">
    <name type="scientific">Tigriopus californicus</name>
    <name type="common">Marine copepod</name>
    <dbReference type="NCBI Taxonomy" id="6832"/>
    <lineage>
        <taxon>Eukaryota</taxon>
        <taxon>Metazoa</taxon>
        <taxon>Ecdysozoa</taxon>
        <taxon>Arthropoda</taxon>
        <taxon>Crustacea</taxon>
        <taxon>Multicrustacea</taxon>
        <taxon>Hexanauplia</taxon>
        <taxon>Copepoda</taxon>
        <taxon>Harpacticoida</taxon>
        <taxon>Harpacticidae</taxon>
        <taxon>Tigriopus</taxon>
    </lineage>
</organism>
<dbReference type="Proteomes" id="UP000318571">
    <property type="component" value="Chromosome 5"/>
</dbReference>
<dbReference type="Gene3D" id="1.25.40.20">
    <property type="entry name" value="Ankyrin repeat-containing domain"/>
    <property type="match status" value="1"/>
</dbReference>
<dbReference type="PROSITE" id="PS50297">
    <property type="entry name" value="ANK_REP_REGION"/>
    <property type="match status" value="1"/>
</dbReference>
<dbReference type="Pfam" id="PF18826">
    <property type="entry name" value="bVLRF1"/>
    <property type="match status" value="1"/>
</dbReference>
<dbReference type="Pfam" id="PF00023">
    <property type="entry name" value="Ank"/>
    <property type="match status" value="1"/>
</dbReference>
<feature type="region of interest" description="Disordered" evidence="15">
    <location>
        <begin position="1"/>
        <end position="44"/>
    </location>
</feature>
<keyword evidence="18" id="KW-1185">Reference proteome</keyword>
<keyword evidence="7 14" id="KW-0255">Endonuclease</keyword>
<evidence type="ECO:0000256" key="15">
    <source>
        <dbReference type="SAM" id="MobiDB-lite"/>
    </source>
</evidence>
<dbReference type="GO" id="GO:0016787">
    <property type="term" value="F:hydrolase activity"/>
    <property type="evidence" value="ECO:0007669"/>
    <property type="project" value="UniProtKB-KW"/>
</dbReference>
<dbReference type="GO" id="GO:0008270">
    <property type="term" value="F:zinc ion binding"/>
    <property type="evidence" value="ECO:0007669"/>
    <property type="project" value="UniProtKB-KW"/>
</dbReference>
<evidence type="ECO:0000256" key="12">
    <source>
        <dbReference type="ARBA" id="ARBA00023054"/>
    </source>
</evidence>
<keyword evidence="5" id="KW-0479">Metal-binding</keyword>
<feature type="compositionally biased region" description="Polar residues" evidence="15">
    <location>
        <begin position="16"/>
        <end position="33"/>
    </location>
</feature>
<dbReference type="GO" id="GO:0004519">
    <property type="term" value="F:endonuclease activity"/>
    <property type="evidence" value="ECO:0007669"/>
    <property type="project" value="UniProtKB-KW"/>
</dbReference>
<evidence type="ECO:0000256" key="10">
    <source>
        <dbReference type="ARBA" id="ARBA00022833"/>
    </source>
</evidence>
<dbReference type="PROSITE" id="PS50088">
    <property type="entry name" value="ANK_REPEAT"/>
    <property type="match status" value="1"/>
</dbReference>
<keyword evidence="10" id="KW-0862">Zinc</keyword>
<dbReference type="InterPro" id="IPR047139">
    <property type="entry name" value="ANKZ1/VMS1"/>
</dbReference>
<feature type="region of interest" description="Disordered" evidence="15">
    <location>
        <begin position="427"/>
        <end position="447"/>
    </location>
</feature>
<accession>A0A553PFA4</accession>
<dbReference type="EMBL" id="VCGU01000004">
    <property type="protein sequence ID" value="TRY76362.1"/>
    <property type="molecule type" value="Genomic_DNA"/>
</dbReference>
<keyword evidence="8" id="KW-0863">Zinc-finger</keyword>
<sequence length="750" mass="85651">MECNRRIQTMERVPTSMANQSPEEDSLIQNSNPMAPAIKPRRRNKREEDTCLHFYDEHAILQGVFQGIKSAPKVFGLDENTGSDPGLAIEDTNRNLEPRPSLIPDAKSCSTCQVKFQTQDEQRQHFKLDWHRYNLKCSLISSPTLTEDQFENLILDQLDTLSLSGSESSQDEDENDDSEADKVSTEEDSDHDGLKDPKDVDDEEWDENEVRQRRHPRIFFRDETDRLFSILKCIVFENKEDQSELPEEDVLSRISRVRSHLKWAVFMLGGGHFAGAVFDGAHVVVHKTFHCYTVRAKQGGSQGQADNKSGGSHPKSAGASLRRYNEAALVQHVQDIVGSVWQEELKTCHLIFFRAPSGNRRVLFGGKDPPLDRRDPRLRSIPFATNRATFKEVKRVHEVLSTIQCLGNYEEFAVTLTQDPPKPKVVRENRKKKSKGKNLAIHRSKSREIKERTLPDRILELAEEVSSSEEIGYQDHPEGESALVEFSHTPLKKTRRKKKTPKPSPSVILDVRQDVIIEPVTDSTNQIETRLITACKTGNALMLQEVLDNEHDVTLLLNKPFGASRQTSLHLASCAGKKPVIKKLMEYGADPCMKDKAKKVPYSYCGDKESRNVFIQFMKLNPNKFNYAESGIPPPLSEEAEQRQKEKLKAKRQAKKEKEKAMKEIDKQKKMEEAERQRFLDLSDREKRALAAERRLLQAREEAGENRPVLLRCYLCGKDITGKVPFEYEAYKFCSIKCLKGHREKLRATS</sequence>
<gene>
    <name evidence="17" type="ORF">TCAL_00014</name>
</gene>
<dbReference type="SUPFAM" id="SSF48403">
    <property type="entry name" value="Ankyrin repeat"/>
    <property type="match status" value="1"/>
</dbReference>
<evidence type="ECO:0000256" key="3">
    <source>
        <dbReference type="ARBA" id="ARBA00022490"/>
    </source>
</evidence>
<dbReference type="GO" id="GO:0005737">
    <property type="term" value="C:cytoplasm"/>
    <property type="evidence" value="ECO:0007669"/>
    <property type="project" value="UniProtKB-SubCell"/>
</dbReference>
<comment type="similarity">
    <text evidence="2 14">Belongs to the ANKZF1/VMS1 family.</text>
</comment>
<dbReference type="GO" id="GO:0036503">
    <property type="term" value="P:ERAD pathway"/>
    <property type="evidence" value="ECO:0007669"/>
    <property type="project" value="TreeGrafter"/>
</dbReference>
<feature type="region of interest" description="Disordered" evidence="15">
    <location>
        <begin position="629"/>
        <end position="670"/>
    </location>
</feature>
<evidence type="ECO:0000256" key="1">
    <source>
        <dbReference type="ARBA" id="ARBA00004496"/>
    </source>
</evidence>
<comment type="subcellular location">
    <subcellularLocation>
        <location evidence="1">Cytoplasm</location>
    </subcellularLocation>
</comment>
<feature type="active site" evidence="14">
    <location>
        <position position="302"/>
    </location>
</feature>
<keyword evidence="3 14" id="KW-0963">Cytoplasm</keyword>
<dbReference type="PANTHER" id="PTHR16036:SF2">
    <property type="entry name" value="TRNA ENDONUCLEASE ANKZF1"/>
    <property type="match status" value="1"/>
</dbReference>
<evidence type="ECO:0000256" key="5">
    <source>
        <dbReference type="ARBA" id="ARBA00022723"/>
    </source>
</evidence>
<feature type="region of interest" description="Disordered" evidence="15">
    <location>
        <begin position="85"/>
        <end position="104"/>
    </location>
</feature>
<evidence type="ECO:0000256" key="13">
    <source>
        <dbReference type="PROSITE-ProRule" id="PRU00023"/>
    </source>
</evidence>
<feature type="region of interest" description="Disordered" evidence="15">
    <location>
        <begin position="164"/>
        <end position="208"/>
    </location>
</feature>
<evidence type="ECO:0000256" key="4">
    <source>
        <dbReference type="ARBA" id="ARBA00022722"/>
    </source>
</evidence>
<dbReference type="PROSITE" id="PS52044">
    <property type="entry name" value="VLRF1"/>
    <property type="match status" value="1"/>
</dbReference>
<comment type="caution">
    <text evidence="17">The sequence shown here is derived from an EMBL/GenBank/DDBJ whole genome shotgun (WGS) entry which is preliminary data.</text>
</comment>
<dbReference type="OMA" id="GPHIFMC"/>
<keyword evidence="12" id="KW-0175">Coiled coil</keyword>
<evidence type="ECO:0000256" key="11">
    <source>
        <dbReference type="ARBA" id="ARBA00023043"/>
    </source>
</evidence>